<evidence type="ECO:0000256" key="8">
    <source>
        <dbReference type="ARBA" id="ARBA00023163"/>
    </source>
</evidence>
<evidence type="ECO:0000256" key="1">
    <source>
        <dbReference type="ARBA" id="ARBA00004123"/>
    </source>
</evidence>
<evidence type="ECO:0000259" key="12">
    <source>
        <dbReference type="PROSITE" id="PS51843"/>
    </source>
</evidence>
<dbReference type="PhylomeDB" id="O62112"/>
<accession>O62112</accession>
<dbReference type="InterPro" id="IPR035500">
    <property type="entry name" value="NHR-like_dom_sf"/>
</dbReference>
<dbReference type="PaxDb" id="6239-C47F8.2"/>
<dbReference type="PROSITE" id="PS51843">
    <property type="entry name" value="NR_LBD"/>
    <property type="match status" value="1"/>
</dbReference>
<comment type="subcellular location">
    <subcellularLocation>
        <location evidence="1">Nucleus</location>
    </subcellularLocation>
</comment>
<feature type="domain" description="NR LBD" evidence="12">
    <location>
        <begin position="145"/>
        <end position="362"/>
    </location>
</feature>
<evidence type="ECO:0000313" key="14">
    <source>
        <dbReference type="Proteomes" id="UP000001940"/>
    </source>
</evidence>
<evidence type="ECO:0000256" key="5">
    <source>
        <dbReference type="ARBA" id="ARBA00022833"/>
    </source>
</evidence>
<dbReference type="EMBL" id="BX284601">
    <property type="protein sequence ID" value="CAA15836.3"/>
    <property type="molecule type" value="Genomic_DNA"/>
</dbReference>
<dbReference type="CDD" id="cd06960">
    <property type="entry name" value="NR_DBD_HNF4A"/>
    <property type="match status" value="1"/>
</dbReference>
<protein>
    <submittedName>
        <fullName evidence="13">Nuclear receptor domain-containing protein</fullName>
    </submittedName>
</protein>
<keyword evidence="14" id="KW-1185">Reference proteome</keyword>
<organism evidence="13 14">
    <name type="scientific">Caenorhabditis elegans</name>
    <dbReference type="NCBI Taxonomy" id="6239"/>
    <lineage>
        <taxon>Eukaryota</taxon>
        <taxon>Metazoa</taxon>
        <taxon>Ecdysozoa</taxon>
        <taxon>Nematoda</taxon>
        <taxon>Chromadorea</taxon>
        <taxon>Rhabditida</taxon>
        <taxon>Rhabditina</taxon>
        <taxon>Rhabditomorpha</taxon>
        <taxon>Rhabditoidea</taxon>
        <taxon>Rhabditidae</taxon>
        <taxon>Peloderinae</taxon>
        <taxon>Caenorhabditis</taxon>
    </lineage>
</organism>
<proteinExistence type="inferred from homology"/>
<feature type="domain" description="Nuclear receptor" evidence="11">
    <location>
        <begin position="8"/>
        <end position="85"/>
    </location>
</feature>
<dbReference type="SUPFAM" id="SSF48508">
    <property type="entry name" value="Nuclear receptor ligand-binding domain"/>
    <property type="match status" value="1"/>
</dbReference>
<dbReference type="STRING" id="6239.C47F8.2.1"/>
<sequence length="362" mass="40894">MSRSEFPNSKCLICGSICTAKFHFGGLSCNACASFFRRTVSLNIRYLCKNSNNCITSPGQRTFCKACRYESCVDKAGMKRDFVQQRRSTNATPKYILNSTSGSSNREVVRGFITDSNSHLVTQTDHLRNIDNNEHCKDMKKYSDLLEISHMNLLRFYVKQVEPEKKELKNILQIKSINDLMITCAYDNGSAMESCVHCPGTGKLSQEDVRLLQKSFQFAHTWLDSTWQYSIATDIDESEVSGESENLSQFISHIKSTLGACLANLKLDVYEFAAFKSFCVWSIGAQGATESMKVVAQEHYEAVASALKMYYKTFTSMSDSEIATRIEEISFGRSSDVQMIYDETIKLYNKIGIPKSLFFEGN</sequence>
<dbReference type="InterPro" id="IPR013088">
    <property type="entry name" value="Znf_NHR/GATA"/>
</dbReference>
<gene>
    <name evidence="13 15" type="primary">nhr-165</name>
    <name evidence="15" type="ORF">C47F8.2</name>
    <name evidence="13" type="ORF">CELE_C47F8.2</name>
</gene>
<dbReference type="Gene3D" id="1.10.565.10">
    <property type="entry name" value="Retinoid X Receptor"/>
    <property type="match status" value="1"/>
</dbReference>
<dbReference type="SMR" id="O62112"/>
<dbReference type="WormBase" id="C47F8.2">
    <property type="protein sequence ID" value="CE36112"/>
    <property type="gene ID" value="WBGene00008158"/>
    <property type="gene designation" value="nhr-165"/>
</dbReference>
<dbReference type="FunCoup" id="O62112">
    <property type="interactions" value="173"/>
</dbReference>
<keyword evidence="3" id="KW-0479">Metal-binding</keyword>
<dbReference type="eggNOG" id="KOG3575">
    <property type="taxonomic scope" value="Eukaryota"/>
</dbReference>
<keyword evidence="7" id="KW-0238">DNA-binding</keyword>
<dbReference type="PROSITE" id="PS51030">
    <property type="entry name" value="NUCLEAR_REC_DBD_2"/>
    <property type="match status" value="1"/>
</dbReference>
<evidence type="ECO:0000313" key="13">
    <source>
        <dbReference type="EMBL" id="CAA15836.3"/>
    </source>
</evidence>
<evidence type="ECO:0000256" key="7">
    <source>
        <dbReference type="ARBA" id="ARBA00023125"/>
    </source>
</evidence>
<dbReference type="PANTHER" id="PTHR46397:SF3">
    <property type="entry name" value="NR LBD DOMAIN-CONTAINING PROTEIN-RELATED"/>
    <property type="match status" value="1"/>
</dbReference>
<keyword evidence="9 13" id="KW-0675">Receptor</keyword>
<keyword evidence="5" id="KW-0862">Zinc</keyword>
<keyword evidence="10" id="KW-0539">Nucleus</keyword>
<dbReference type="GO" id="GO:0005634">
    <property type="term" value="C:nucleus"/>
    <property type="evidence" value="ECO:0007669"/>
    <property type="project" value="UniProtKB-SubCell"/>
</dbReference>
<dbReference type="Proteomes" id="UP000001940">
    <property type="component" value="Chromosome I"/>
</dbReference>
<dbReference type="KEGG" id="cel:CELE_C47F8.2"/>
<dbReference type="UCSC" id="C47F8.2">
    <property type="organism name" value="c. elegans"/>
</dbReference>
<dbReference type="CTD" id="183558"/>
<dbReference type="Gene3D" id="3.30.50.10">
    <property type="entry name" value="Erythroid Transcription Factor GATA-1, subunit A"/>
    <property type="match status" value="1"/>
</dbReference>
<evidence type="ECO:0000256" key="9">
    <source>
        <dbReference type="ARBA" id="ARBA00023170"/>
    </source>
</evidence>
<dbReference type="IntAct" id="O62112">
    <property type="interactions" value="1"/>
</dbReference>
<dbReference type="PROSITE" id="PS00031">
    <property type="entry name" value="NUCLEAR_REC_DBD_1"/>
    <property type="match status" value="1"/>
</dbReference>
<dbReference type="GO" id="GO:0003700">
    <property type="term" value="F:DNA-binding transcription factor activity"/>
    <property type="evidence" value="ECO:0007669"/>
    <property type="project" value="InterPro"/>
</dbReference>
<dbReference type="RefSeq" id="NP_493119.2">
    <property type="nucleotide sequence ID" value="NM_060718.3"/>
</dbReference>
<dbReference type="InterPro" id="IPR000536">
    <property type="entry name" value="Nucl_hrmn_rcpt_lig-bd"/>
</dbReference>
<dbReference type="HOGENOM" id="CLU_066719_0_0_1"/>
<keyword evidence="8" id="KW-0804">Transcription</keyword>
<evidence type="ECO:0000256" key="2">
    <source>
        <dbReference type="ARBA" id="ARBA00005993"/>
    </source>
</evidence>
<dbReference type="PIR" id="T20026">
    <property type="entry name" value="T20026"/>
</dbReference>
<dbReference type="PANTHER" id="PTHR46397">
    <property type="entry name" value="NUCLEAR HORMONE RECEPTOR FAMILY-RELATED"/>
    <property type="match status" value="1"/>
</dbReference>
<comment type="similarity">
    <text evidence="2">Belongs to the nuclear hormone receptor family.</text>
</comment>
<dbReference type="AGR" id="WB:WBGene00008158"/>
<evidence type="ECO:0000256" key="3">
    <source>
        <dbReference type="ARBA" id="ARBA00022723"/>
    </source>
</evidence>
<evidence type="ECO:0000256" key="10">
    <source>
        <dbReference type="ARBA" id="ARBA00023242"/>
    </source>
</evidence>
<dbReference type="InterPro" id="IPR049636">
    <property type="entry name" value="HNF4-like_DBD"/>
</dbReference>
<evidence type="ECO:0000313" key="15">
    <source>
        <dbReference type="WormBase" id="C47F8.2"/>
    </source>
</evidence>
<keyword evidence="4" id="KW-0863">Zinc-finger</keyword>
<dbReference type="InterPro" id="IPR001628">
    <property type="entry name" value="Znf_hrmn_rcpt"/>
</dbReference>
<dbReference type="SMART" id="SM00399">
    <property type="entry name" value="ZnF_C4"/>
    <property type="match status" value="1"/>
</dbReference>
<dbReference type="SUPFAM" id="SSF57716">
    <property type="entry name" value="Glucocorticoid receptor-like (DNA-binding domain)"/>
    <property type="match status" value="1"/>
</dbReference>
<evidence type="ECO:0000256" key="4">
    <source>
        <dbReference type="ARBA" id="ARBA00022771"/>
    </source>
</evidence>
<dbReference type="GO" id="GO:0000978">
    <property type="term" value="F:RNA polymerase II cis-regulatory region sequence-specific DNA binding"/>
    <property type="evidence" value="ECO:0007669"/>
    <property type="project" value="InterPro"/>
</dbReference>
<dbReference type="InParanoid" id="O62112"/>
<dbReference type="GO" id="GO:0008270">
    <property type="term" value="F:zinc ion binding"/>
    <property type="evidence" value="ECO:0007669"/>
    <property type="project" value="UniProtKB-KW"/>
</dbReference>
<dbReference type="OrthoDB" id="5829011at2759"/>
<name>O62112_CAEEL</name>
<dbReference type="GeneID" id="183558"/>
<reference evidence="13 14" key="1">
    <citation type="journal article" date="1998" name="Science">
        <title>Genome sequence of the nematode C. elegans: a platform for investigating biology.</title>
        <authorList>
            <consortium name="The C. elegans sequencing consortium"/>
            <person name="Sulson J.E."/>
            <person name="Waterston R."/>
        </authorList>
    </citation>
    <scope>NUCLEOTIDE SEQUENCE [LARGE SCALE GENOMIC DNA]</scope>
    <source>
        <strain evidence="13 14">Bristol N2</strain>
    </source>
</reference>
<dbReference type="Pfam" id="PF00105">
    <property type="entry name" value="zf-C4"/>
    <property type="match status" value="1"/>
</dbReference>
<keyword evidence="6" id="KW-0805">Transcription regulation</keyword>
<dbReference type="AlphaFoldDB" id="O62112"/>
<evidence type="ECO:0000256" key="6">
    <source>
        <dbReference type="ARBA" id="ARBA00023015"/>
    </source>
</evidence>
<dbReference type="SMART" id="SM00430">
    <property type="entry name" value="HOLI"/>
    <property type="match status" value="1"/>
</dbReference>
<evidence type="ECO:0000259" key="11">
    <source>
        <dbReference type="PROSITE" id="PS51030"/>
    </source>
</evidence>